<sequence>MHAYNLIFPPTPLQQHSPHNPPKNPYPHHYIPLYNLQAKPLLLQKTLKIPNYTIHRKDDPTSDTNKLRDGMLIAIRNSIPSENIPQPTSPNIEFLTKTTPTITIRAAYTPPKTNISSSDLDFIILHNDPGHYFNVKHYIWNNPGKNRNSSIINHAELQNYPPTLTGNLTALCLTSISSYQTHATL</sequence>
<gene>
    <name evidence="1" type="ORF">MHI_LOCUS369161</name>
</gene>
<organism evidence="1 2">
    <name type="scientific">Heterotrigona itama</name>
    <dbReference type="NCBI Taxonomy" id="395501"/>
    <lineage>
        <taxon>Eukaryota</taxon>
        <taxon>Metazoa</taxon>
        <taxon>Ecdysozoa</taxon>
        <taxon>Arthropoda</taxon>
        <taxon>Hexapoda</taxon>
        <taxon>Insecta</taxon>
        <taxon>Pterygota</taxon>
        <taxon>Neoptera</taxon>
        <taxon>Endopterygota</taxon>
        <taxon>Hymenoptera</taxon>
        <taxon>Apocrita</taxon>
        <taxon>Aculeata</taxon>
        <taxon>Apoidea</taxon>
        <taxon>Anthophila</taxon>
        <taxon>Apidae</taxon>
        <taxon>Heterotrigona</taxon>
    </lineage>
</organism>
<evidence type="ECO:0000313" key="1">
    <source>
        <dbReference type="EMBL" id="CAD1473286.1"/>
    </source>
</evidence>
<protein>
    <submittedName>
        <fullName evidence="1">Uncharacterized protein</fullName>
    </submittedName>
</protein>
<proteinExistence type="predicted"/>
<name>A0A6V7H1L4_9HYME</name>
<dbReference type="Proteomes" id="UP000752696">
    <property type="component" value="Unassembled WGS sequence"/>
</dbReference>
<accession>A0A6V7H1L4</accession>
<evidence type="ECO:0000313" key="2">
    <source>
        <dbReference type="Proteomes" id="UP000752696"/>
    </source>
</evidence>
<keyword evidence="2" id="KW-1185">Reference proteome</keyword>
<dbReference type="EMBL" id="CAJDYZ010006356">
    <property type="protein sequence ID" value="CAD1473286.1"/>
    <property type="molecule type" value="Genomic_DNA"/>
</dbReference>
<comment type="caution">
    <text evidence="1">The sequence shown here is derived from an EMBL/GenBank/DDBJ whole genome shotgun (WGS) entry which is preliminary data.</text>
</comment>
<dbReference type="AlphaFoldDB" id="A0A6V7H1L4"/>
<reference evidence="1" key="1">
    <citation type="submission" date="2020-07" db="EMBL/GenBank/DDBJ databases">
        <authorList>
            <person name="Nazaruddin N."/>
        </authorList>
    </citation>
    <scope>NUCLEOTIDE SEQUENCE</scope>
</reference>